<comment type="caution">
    <text evidence="1">The sequence shown here is derived from an EMBL/GenBank/DDBJ whole genome shotgun (WGS) entry which is preliminary data.</text>
</comment>
<accession>A0ABN7UFH6</accession>
<gene>
    <name evidence="1" type="ORF">GMARGA_LOCUS5493</name>
</gene>
<reference evidence="1 2" key="1">
    <citation type="submission" date="2021-06" db="EMBL/GenBank/DDBJ databases">
        <authorList>
            <person name="Kallberg Y."/>
            <person name="Tangrot J."/>
            <person name="Rosling A."/>
        </authorList>
    </citation>
    <scope>NUCLEOTIDE SEQUENCE [LARGE SCALE GENOMIC DNA]</scope>
    <source>
        <strain evidence="1 2">120-4 pot B 10/14</strain>
    </source>
</reference>
<evidence type="ECO:0000313" key="2">
    <source>
        <dbReference type="Proteomes" id="UP000789901"/>
    </source>
</evidence>
<name>A0ABN7UFH6_GIGMA</name>
<dbReference type="Proteomes" id="UP000789901">
    <property type="component" value="Unassembled WGS sequence"/>
</dbReference>
<sequence length="57" mass="6747">MLYSAINVENIMDNQYAGLKNYFNNFIEIIQDTVLQFLEGIEYQVLPDIDNHHELEL</sequence>
<keyword evidence="2" id="KW-1185">Reference proteome</keyword>
<dbReference type="EMBL" id="CAJVQB010002342">
    <property type="protein sequence ID" value="CAG8571167.1"/>
    <property type="molecule type" value="Genomic_DNA"/>
</dbReference>
<organism evidence="1 2">
    <name type="scientific">Gigaspora margarita</name>
    <dbReference type="NCBI Taxonomy" id="4874"/>
    <lineage>
        <taxon>Eukaryota</taxon>
        <taxon>Fungi</taxon>
        <taxon>Fungi incertae sedis</taxon>
        <taxon>Mucoromycota</taxon>
        <taxon>Glomeromycotina</taxon>
        <taxon>Glomeromycetes</taxon>
        <taxon>Diversisporales</taxon>
        <taxon>Gigasporaceae</taxon>
        <taxon>Gigaspora</taxon>
    </lineage>
</organism>
<proteinExistence type="predicted"/>
<protein>
    <submittedName>
        <fullName evidence="1">44878_t:CDS:1</fullName>
    </submittedName>
</protein>
<evidence type="ECO:0000313" key="1">
    <source>
        <dbReference type="EMBL" id="CAG8571167.1"/>
    </source>
</evidence>